<dbReference type="Proteomes" id="UP000295151">
    <property type="component" value="Unassembled WGS sequence"/>
</dbReference>
<dbReference type="EMBL" id="SOCE01000001">
    <property type="protein sequence ID" value="TDU90467.1"/>
    <property type="molecule type" value="Genomic_DNA"/>
</dbReference>
<evidence type="ECO:0000313" key="7">
    <source>
        <dbReference type="Proteomes" id="UP000295151"/>
    </source>
</evidence>
<dbReference type="PROSITE" id="PS00687">
    <property type="entry name" value="ALDEHYDE_DEHYDR_GLU"/>
    <property type="match status" value="1"/>
</dbReference>
<dbReference type="PANTHER" id="PTHR43353">
    <property type="entry name" value="SUCCINATE-SEMIALDEHYDE DEHYDROGENASE, MITOCHONDRIAL"/>
    <property type="match status" value="1"/>
</dbReference>
<dbReference type="InterPro" id="IPR015590">
    <property type="entry name" value="Aldehyde_DH_dom"/>
</dbReference>
<sequence>MSREQEVIEACPTDLFIGGKWQAAESGKTLAVEDPATGETLCSVADAGVADGLAALDAAVAAQAEWAATPPRDRGEILRRSFELMTARADELALLMTLEMGKPVAESKGEIAYAAEFFRWFSEEAVRIDGGYQIAPNGKGRFVVLRQPVGPCLLITPWNFPAAMGARKIGPAVAAGCTMVIKPAAQTPLSMLKLAELMTEAGLPAGVLNVVTTSDSGGVMEPLIKDGRARKLSFTGSTPVGKKLIEQSADQVLRTSMELGGNAPLIVFEDADLDKAVEGTMLAKMRNGGEACTAANRIYVHSSVIDTFGAKLTERMKALKVGRGTGDGVDVGPLIDAKQRDKVAELVDDAVSQGADVLLGGSVAEGNGYFYPPTVLAGVPASARLQKEEIFGPVAPLTAFDDEDEAIRMANDTEFGLVSYLFTKDLSRALRVSEALESGMVGLNQGIVSNPAAPFGGVKQSGLGREGGSVGIDEYLDVKYIAVALD</sequence>
<feature type="active site" evidence="3">
    <location>
        <position position="258"/>
    </location>
</feature>
<dbReference type="Gene3D" id="3.40.605.10">
    <property type="entry name" value="Aldehyde Dehydrogenase, Chain A, domain 1"/>
    <property type="match status" value="1"/>
</dbReference>
<dbReference type="GO" id="GO:0004777">
    <property type="term" value="F:succinate-semialdehyde dehydrogenase (NAD+) activity"/>
    <property type="evidence" value="ECO:0007669"/>
    <property type="project" value="TreeGrafter"/>
</dbReference>
<dbReference type="Gene3D" id="3.40.309.10">
    <property type="entry name" value="Aldehyde Dehydrogenase, Chain A, domain 2"/>
    <property type="match status" value="1"/>
</dbReference>
<comment type="caution">
    <text evidence="6">The sequence shown here is derived from an EMBL/GenBank/DDBJ whole genome shotgun (WGS) entry which is preliminary data.</text>
</comment>
<organism evidence="6 7">
    <name type="scientific">Kribbella voronezhensis</name>
    <dbReference type="NCBI Taxonomy" id="2512212"/>
    <lineage>
        <taxon>Bacteria</taxon>
        <taxon>Bacillati</taxon>
        <taxon>Actinomycetota</taxon>
        <taxon>Actinomycetes</taxon>
        <taxon>Propionibacteriales</taxon>
        <taxon>Kribbellaceae</taxon>
        <taxon>Kribbella</taxon>
    </lineage>
</organism>
<reference evidence="6 7" key="1">
    <citation type="submission" date="2019-03" db="EMBL/GenBank/DDBJ databases">
        <title>Genomic Encyclopedia of Type Strains, Phase III (KMG-III): the genomes of soil and plant-associated and newly described type strains.</title>
        <authorList>
            <person name="Whitman W."/>
        </authorList>
    </citation>
    <scope>NUCLEOTIDE SEQUENCE [LARGE SCALE GENOMIC DNA]</scope>
    <source>
        <strain evidence="6 7">VKM Ac-2575</strain>
    </source>
</reference>
<dbReference type="FunFam" id="3.40.605.10:FF:000026">
    <property type="entry name" value="Aldehyde dehydrogenase, putative"/>
    <property type="match status" value="1"/>
</dbReference>
<dbReference type="InterPro" id="IPR029510">
    <property type="entry name" value="Ald_DH_CS_GLU"/>
</dbReference>
<name>A0A4R7TG92_9ACTN</name>
<keyword evidence="2 4" id="KW-0560">Oxidoreductase</keyword>
<accession>A0A4R7TG92</accession>
<comment type="similarity">
    <text evidence="1 4">Belongs to the aldehyde dehydrogenase family.</text>
</comment>
<dbReference type="SUPFAM" id="SSF53720">
    <property type="entry name" value="ALDH-like"/>
    <property type="match status" value="1"/>
</dbReference>
<keyword evidence="7" id="KW-1185">Reference proteome</keyword>
<feature type="domain" description="Aldehyde dehydrogenase" evidence="5">
    <location>
        <begin position="21"/>
        <end position="481"/>
    </location>
</feature>
<evidence type="ECO:0000259" key="5">
    <source>
        <dbReference type="Pfam" id="PF00171"/>
    </source>
</evidence>
<dbReference type="PANTHER" id="PTHR43353:SF5">
    <property type="entry name" value="SUCCINATE-SEMIALDEHYDE DEHYDROGENASE, MITOCHONDRIAL"/>
    <property type="match status" value="1"/>
</dbReference>
<dbReference type="FunFam" id="3.40.309.10:FF:000004">
    <property type="entry name" value="Succinate-semialdehyde dehydrogenase I"/>
    <property type="match status" value="1"/>
</dbReference>
<dbReference type="Pfam" id="PF00171">
    <property type="entry name" value="Aldedh"/>
    <property type="match status" value="1"/>
</dbReference>
<gene>
    <name evidence="6" type="ORF">EV138_4058</name>
</gene>
<evidence type="ECO:0000256" key="4">
    <source>
        <dbReference type="RuleBase" id="RU003345"/>
    </source>
</evidence>
<evidence type="ECO:0000256" key="2">
    <source>
        <dbReference type="ARBA" id="ARBA00023002"/>
    </source>
</evidence>
<dbReference type="RefSeq" id="WP_133980378.1">
    <property type="nucleotide sequence ID" value="NZ_SOCE01000001.1"/>
</dbReference>
<dbReference type="GO" id="GO:0009450">
    <property type="term" value="P:gamma-aminobutyric acid catabolic process"/>
    <property type="evidence" value="ECO:0007669"/>
    <property type="project" value="TreeGrafter"/>
</dbReference>
<dbReference type="AlphaFoldDB" id="A0A4R7TG92"/>
<evidence type="ECO:0000256" key="3">
    <source>
        <dbReference type="PROSITE-ProRule" id="PRU10007"/>
    </source>
</evidence>
<evidence type="ECO:0000256" key="1">
    <source>
        <dbReference type="ARBA" id="ARBA00009986"/>
    </source>
</evidence>
<protein>
    <submittedName>
        <fullName evidence="6">Succinate-semialdehyde dehydrogenase/glutarate-semialdehyde dehydrogenase</fullName>
    </submittedName>
</protein>
<dbReference type="InterPro" id="IPR016163">
    <property type="entry name" value="Ald_DH_C"/>
</dbReference>
<proteinExistence type="inferred from homology"/>
<dbReference type="InterPro" id="IPR050740">
    <property type="entry name" value="Aldehyde_DH_Superfamily"/>
</dbReference>
<dbReference type="InterPro" id="IPR016161">
    <property type="entry name" value="Ald_DH/histidinol_DH"/>
</dbReference>
<dbReference type="CDD" id="cd07103">
    <property type="entry name" value="ALDH_F5_SSADH_GabD"/>
    <property type="match status" value="1"/>
</dbReference>
<dbReference type="FunFam" id="3.40.605.10:FF:000007">
    <property type="entry name" value="NAD/NADP-dependent betaine aldehyde dehydrogenase"/>
    <property type="match status" value="1"/>
</dbReference>
<dbReference type="InterPro" id="IPR016162">
    <property type="entry name" value="Ald_DH_N"/>
</dbReference>
<evidence type="ECO:0000313" key="6">
    <source>
        <dbReference type="EMBL" id="TDU90467.1"/>
    </source>
</evidence>
<dbReference type="OrthoDB" id="6882680at2"/>